<gene>
    <name evidence="3" type="ORF">AWC23_17810</name>
</gene>
<keyword evidence="4" id="KW-1185">Reference proteome</keyword>
<reference evidence="3 4" key="1">
    <citation type="submission" date="2016-01" db="EMBL/GenBank/DDBJ databases">
        <title>The new phylogeny of the genus Mycobacterium.</title>
        <authorList>
            <person name="Tarcisio F."/>
            <person name="Conor M."/>
            <person name="Antonella G."/>
            <person name="Elisabetta G."/>
            <person name="Giulia F.S."/>
            <person name="Sara T."/>
            <person name="Anna F."/>
            <person name="Clotilde B."/>
            <person name="Roberto B."/>
            <person name="Veronica D.S."/>
            <person name="Fabio R."/>
            <person name="Monica P."/>
            <person name="Olivier J."/>
            <person name="Enrico T."/>
            <person name="Nicola S."/>
        </authorList>
    </citation>
    <scope>NUCLEOTIDE SEQUENCE [LARGE SCALE GENOMIC DNA]</scope>
    <source>
        <strain evidence="3 4">DSM 44616</strain>
    </source>
</reference>
<evidence type="ECO:0000313" key="3">
    <source>
        <dbReference type="EMBL" id="ORW70051.1"/>
    </source>
</evidence>
<evidence type="ECO:0000313" key="4">
    <source>
        <dbReference type="Proteomes" id="UP000193387"/>
    </source>
</evidence>
<dbReference type="Pfam" id="PF05305">
    <property type="entry name" value="DUF732"/>
    <property type="match status" value="1"/>
</dbReference>
<dbReference type="InterPro" id="IPR007969">
    <property type="entry name" value="DUF732"/>
</dbReference>
<dbReference type="AlphaFoldDB" id="A0AAJ3NNX9"/>
<protein>
    <recommendedName>
        <fullName evidence="2">DUF732 domain-containing protein</fullName>
    </recommendedName>
</protein>
<dbReference type="Proteomes" id="UP000193387">
    <property type="component" value="Unassembled WGS sequence"/>
</dbReference>
<comment type="caution">
    <text evidence="3">The sequence shown here is derived from an EMBL/GenBank/DDBJ whole genome shotgun (WGS) entry which is preliminary data.</text>
</comment>
<feature type="signal peptide" evidence="1">
    <location>
        <begin position="1"/>
        <end position="30"/>
    </location>
</feature>
<dbReference type="EMBL" id="LQPR01000041">
    <property type="protein sequence ID" value="ORW70051.1"/>
    <property type="molecule type" value="Genomic_DNA"/>
</dbReference>
<sequence length="122" mass="12937">MRYRGPWFAKLLLALLGTPMGIVVAWPAHAEPGIDEPPNGDDGAFLSSLHQLGINFGDPSQAIGAAHSVCGLIQRGESGLEVLNDLRDQNPGLSTNGAAQFATVAAKHYCPRQLEPNDHGIK</sequence>
<accession>A0AAJ3NNX9</accession>
<evidence type="ECO:0000256" key="1">
    <source>
        <dbReference type="SAM" id="SignalP"/>
    </source>
</evidence>
<feature type="chain" id="PRO_5042525270" description="DUF732 domain-containing protein" evidence="1">
    <location>
        <begin position="31"/>
        <end position="122"/>
    </location>
</feature>
<feature type="domain" description="DUF732" evidence="2">
    <location>
        <begin position="41"/>
        <end position="111"/>
    </location>
</feature>
<evidence type="ECO:0000259" key="2">
    <source>
        <dbReference type="Pfam" id="PF05305"/>
    </source>
</evidence>
<name>A0AAJ3NNX9_9MYCO</name>
<proteinExistence type="predicted"/>
<organism evidence="3 4">
    <name type="scientific">Mycobacterium saskatchewanense</name>
    <dbReference type="NCBI Taxonomy" id="220927"/>
    <lineage>
        <taxon>Bacteria</taxon>
        <taxon>Bacillati</taxon>
        <taxon>Actinomycetota</taxon>
        <taxon>Actinomycetes</taxon>
        <taxon>Mycobacteriales</taxon>
        <taxon>Mycobacteriaceae</taxon>
        <taxon>Mycobacterium</taxon>
        <taxon>Mycobacterium simiae complex</taxon>
    </lineage>
</organism>
<keyword evidence="1" id="KW-0732">Signal</keyword>